<gene>
    <name evidence="1" type="ORF">ESP62_007715</name>
</gene>
<dbReference type="NCBIfam" id="TIGR03089">
    <property type="entry name" value="TIGR03089 family protein"/>
    <property type="match status" value="1"/>
</dbReference>
<comment type="caution">
    <text evidence="1">The sequence shown here is derived from an EMBL/GenBank/DDBJ whole genome shotgun (WGS) entry which is preliminary data.</text>
</comment>
<reference evidence="1" key="1">
    <citation type="submission" date="2019-09" db="EMBL/GenBank/DDBJ databases">
        <authorList>
            <person name="Li J."/>
        </authorList>
    </citation>
    <scope>NUCLEOTIDE SEQUENCE [LARGE SCALE GENOMIC DNA]</scope>
    <source>
        <strain evidence="1">NRBC 14897</strain>
    </source>
</reference>
<dbReference type="InterPro" id="IPR017523">
    <property type="entry name" value="Rv3268"/>
</dbReference>
<accession>A0A641ALV5</accession>
<proteinExistence type="predicted"/>
<dbReference type="AlphaFoldDB" id="A0A641ALV5"/>
<evidence type="ECO:0000313" key="2">
    <source>
        <dbReference type="Proteomes" id="UP001515100"/>
    </source>
</evidence>
<dbReference type="Proteomes" id="UP001515100">
    <property type="component" value="Unassembled WGS sequence"/>
</dbReference>
<protein>
    <submittedName>
        <fullName evidence="1">TIGR03089 family protein</fullName>
    </submittedName>
</protein>
<keyword evidence="2" id="KW-1185">Reference proteome</keyword>
<sequence>MKTLDQLLRAASDPSQPLITYYDLVTGERVELSTTTTANWVAKTSNFLVDDLEVEPGTRIRVGLPSHWLTMVWILSAWNVGAALVDHDATIGVSGPELEADEPHRLAASLRPLGGRFVEAPTGFVDLGAEVPGHGDHFVALDPPSPDTLALDLDGTPRSQADVLASTPAVSERLVVTPGSLSRDADLIAGACLGGGSLVVVASATPEQIAAVAQQEGGVPA</sequence>
<organism evidence="1 2">
    <name type="scientific">Aeromicrobium fastidiosum</name>
    <dbReference type="NCBI Taxonomy" id="52699"/>
    <lineage>
        <taxon>Bacteria</taxon>
        <taxon>Bacillati</taxon>
        <taxon>Actinomycetota</taxon>
        <taxon>Actinomycetes</taxon>
        <taxon>Propionibacteriales</taxon>
        <taxon>Nocardioidaceae</taxon>
        <taxon>Aeromicrobium</taxon>
    </lineage>
</organism>
<dbReference type="RefSeq" id="WP_129183034.1">
    <property type="nucleotide sequence ID" value="NZ_JAGIOG010000001.1"/>
</dbReference>
<name>A0A641ALV5_9ACTN</name>
<dbReference type="EMBL" id="SDPP02000002">
    <property type="protein sequence ID" value="KAA1378254.1"/>
    <property type="molecule type" value="Genomic_DNA"/>
</dbReference>
<evidence type="ECO:0000313" key="1">
    <source>
        <dbReference type="EMBL" id="KAA1378254.1"/>
    </source>
</evidence>
<dbReference type="OrthoDB" id="3396763at2"/>
<dbReference type="SUPFAM" id="SSF56801">
    <property type="entry name" value="Acetyl-CoA synthetase-like"/>
    <property type="match status" value="1"/>
</dbReference>